<dbReference type="EMBL" id="CP010519">
    <property type="protein sequence ID" value="AJE84912.1"/>
    <property type="molecule type" value="Genomic_DNA"/>
</dbReference>
<dbReference type="KEGG" id="sals:SLNWT_4536"/>
<proteinExistence type="predicted"/>
<sequence length="42" mass="4512">MLIRPTVDLPPDSKLKPPAASRQPQRRGPAPDLAGDQPSYSS</sequence>
<reference evidence="2 3" key="1">
    <citation type="submission" date="2015-01" db="EMBL/GenBank/DDBJ databases">
        <title>Enhanced salinomycin production by adjusting the supply of polyketide extender units in Streptomyce albus DSM 41398.</title>
        <authorList>
            <person name="Lu C."/>
        </authorList>
    </citation>
    <scope>NUCLEOTIDE SEQUENCE [LARGE SCALE GENOMIC DNA]</scope>
    <source>
        <strain evidence="3">ATCC 21838 / DSM 41398 / FERM P-419 / JCM 4703 / NBRC 107858</strain>
    </source>
</reference>
<organism evidence="2 3">
    <name type="scientific">Streptomyces albus (strain ATCC 21838 / DSM 41398 / FERM P-419 / JCM 4703 / NBRC 107858)</name>
    <dbReference type="NCBI Taxonomy" id="1081613"/>
    <lineage>
        <taxon>Bacteria</taxon>
        <taxon>Bacillati</taxon>
        <taxon>Actinomycetota</taxon>
        <taxon>Actinomycetes</taxon>
        <taxon>Kitasatosporales</taxon>
        <taxon>Streptomycetaceae</taxon>
        <taxon>Streptomyces</taxon>
    </lineage>
</organism>
<feature type="region of interest" description="Disordered" evidence="1">
    <location>
        <begin position="1"/>
        <end position="42"/>
    </location>
</feature>
<evidence type="ECO:0000256" key="1">
    <source>
        <dbReference type="SAM" id="MobiDB-lite"/>
    </source>
</evidence>
<accession>A0A0B5F3Q0</accession>
<dbReference type="Proteomes" id="UP000031523">
    <property type="component" value="Chromosome"/>
</dbReference>
<evidence type="ECO:0000313" key="3">
    <source>
        <dbReference type="Proteomes" id="UP000031523"/>
    </source>
</evidence>
<keyword evidence="3" id="KW-1185">Reference proteome</keyword>
<dbReference type="AlphaFoldDB" id="A0A0B5F3Q0"/>
<protein>
    <submittedName>
        <fullName evidence="2">Uncharacterized protein</fullName>
    </submittedName>
</protein>
<evidence type="ECO:0000313" key="2">
    <source>
        <dbReference type="EMBL" id="AJE84912.1"/>
    </source>
</evidence>
<name>A0A0B5F3Q0_STRA4</name>
<gene>
    <name evidence="2" type="ORF">SLNWT_4536</name>
</gene>